<organism evidence="2 3">
    <name type="scientific">Enterocloster clostridioformis</name>
    <dbReference type="NCBI Taxonomy" id="1531"/>
    <lineage>
        <taxon>Bacteria</taxon>
        <taxon>Bacillati</taxon>
        <taxon>Bacillota</taxon>
        <taxon>Clostridia</taxon>
        <taxon>Lachnospirales</taxon>
        <taxon>Lachnospiraceae</taxon>
        <taxon>Enterocloster</taxon>
    </lineage>
</organism>
<comment type="similarity">
    <text evidence="1">Belongs to the DegT/DnrJ/EryC1 family.</text>
</comment>
<reference evidence="2 3" key="1">
    <citation type="submission" date="2015-09" db="EMBL/GenBank/DDBJ databases">
        <authorList>
            <consortium name="Pathogen Informatics"/>
        </authorList>
    </citation>
    <scope>NUCLEOTIDE SEQUENCE [LARGE SCALE GENOMIC DNA]</scope>
    <source>
        <strain evidence="2 3">2789STDY5834865</strain>
    </source>
</reference>
<keyword evidence="2" id="KW-0032">Aminotransferase</keyword>
<dbReference type="Gene3D" id="3.40.640.10">
    <property type="entry name" value="Type I PLP-dependent aspartate aminotransferase-like (Major domain)"/>
    <property type="match status" value="1"/>
</dbReference>
<dbReference type="InterPro" id="IPR015421">
    <property type="entry name" value="PyrdxlP-dep_Trfase_major"/>
</dbReference>
<proteinExistence type="inferred from homology"/>
<dbReference type="InterPro" id="IPR000653">
    <property type="entry name" value="DegT/StrS_aminotransferase"/>
</dbReference>
<keyword evidence="2" id="KW-0808">Transferase</keyword>
<dbReference type="Pfam" id="PF01041">
    <property type="entry name" value="DegT_DnrJ_EryC1"/>
    <property type="match status" value="1"/>
</dbReference>
<dbReference type="EMBL" id="CZAB01000018">
    <property type="protein sequence ID" value="CUO97426.1"/>
    <property type="molecule type" value="Genomic_DNA"/>
</dbReference>
<dbReference type="InterPro" id="IPR015424">
    <property type="entry name" value="PyrdxlP-dep_Trfase"/>
</dbReference>
<dbReference type="PANTHER" id="PTHR30244">
    <property type="entry name" value="TRANSAMINASE"/>
    <property type="match status" value="1"/>
</dbReference>
<dbReference type="GO" id="GO:0030170">
    <property type="term" value="F:pyridoxal phosphate binding"/>
    <property type="evidence" value="ECO:0007669"/>
    <property type="project" value="TreeGrafter"/>
</dbReference>
<sequence length="390" mass="44658">MEFKLCDNPWGKEEINAIQRVIDSNMYTMGENVKEFERLFAEKFGTRYAVMVSSGSTANLLAIAALVYSKRLPRGSEVIVPAVSWSTTYAPLEQYGMKVVFVDIDPNTLNISVEALERCISDKTKMIFLVNLLGNPNDFDEIFKICNSRDIIIIEDNCESLGAEYNGRQLGTFGLLGTYSSFYSHHICTMEGGVVVTEDKELYEYMLAIRAHGWTRNLPGDSVIYEKKDDPFYESFNFIIPGYNLRPLEMEGAIGIEQLKKMDYMIAQRRENAKYFKSKMEGIQGIRIQKEIGNSSWFGFALVLENQLVGKRDELVKEFAGKGIEVRPIVAGNFTRNKVIEYMDYKIPEPLINADDIHFNGFFIGNHSKNNFAEIDYFYNVLQNVIKKWM</sequence>
<dbReference type="SUPFAM" id="SSF53383">
    <property type="entry name" value="PLP-dependent transferases"/>
    <property type="match status" value="1"/>
</dbReference>
<evidence type="ECO:0000256" key="1">
    <source>
        <dbReference type="RuleBase" id="RU004508"/>
    </source>
</evidence>
<dbReference type="GO" id="GO:0000271">
    <property type="term" value="P:polysaccharide biosynthetic process"/>
    <property type="evidence" value="ECO:0007669"/>
    <property type="project" value="TreeGrafter"/>
</dbReference>
<dbReference type="EC" id="2.6.1.87" evidence="2"/>
<dbReference type="Proteomes" id="UP000095512">
    <property type="component" value="Unassembled WGS sequence"/>
</dbReference>
<protein>
    <submittedName>
        <fullName evidence="2">CDP-4-keto-6-deoxy-D-glucose-3-dehydrase</fullName>
        <ecNumber evidence="2">2.6.1.87</ecNumber>
    </submittedName>
</protein>
<dbReference type="GO" id="GO:0099620">
    <property type="term" value="F:UDP-4-amino-4-deoxy-L-arabinose aminotransferase"/>
    <property type="evidence" value="ECO:0007669"/>
    <property type="project" value="UniProtKB-EC"/>
</dbReference>
<dbReference type="CDD" id="cd00616">
    <property type="entry name" value="AHBA_syn"/>
    <property type="match status" value="1"/>
</dbReference>
<keyword evidence="1" id="KW-0663">Pyridoxal phosphate</keyword>
<evidence type="ECO:0000313" key="2">
    <source>
        <dbReference type="EMBL" id="CUO97426.1"/>
    </source>
</evidence>
<dbReference type="RefSeq" id="WP_057571883.1">
    <property type="nucleotide sequence ID" value="NZ_CZAB01000018.1"/>
</dbReference>
<dbReference type="PANTHER" id="PTHR30244:SF34">
    <property type="entry name" value="DTDP-4-AMINO-4,6-DIDEOXYGALACTOSE TRANSAMINASE"/>
    <property type="match status" value="1"/>
</dbReference>
<gene>
    <name evidence="2" type="primary">arnB_2</name>
    <name evidence="2" type="ORF">ERS852480_02347</name>
</gene>
<dbReference type="AlphaFoldDB" id="A0A174JGT6"/>
<dbReference type="PIRSF" id="PIRSF000390">
    <property type="entry name" value="PLP_StrS"/>
    <property type="match status" value="1"/>
</dbReference>
<accession>A0A174JGT6</accession>
<dbReference type="InterPro" id="IPR015422">
    <property type="entry name" value="PyrdxlP-dep_Trfase_small"/>
</dbReference>
<dbReference type="Gene3D" id="3.90.1150.10">
    <property type="entry name" value="Aspartate Aminotransferase, domain 1"/>
    <property type="match status" value="1"/>
</dbReference>
<evidence type="ECO:0000313" key="3">
    <source>
        <dbReference type="Proteomes" id="UP000095512"/>
    </source>
</evidence>
<name>A0A174JGT6_9FIRM</name>